<sequence>MLGDRWGVTDAETRAEYDCDRYVANPSLEAWRGVTVNATRERLWPWLLQVRLAPYSYDWIDNLGHRSPRELRNLTDPEPGDPFSASAGRPLGRIVAVDHQVQLTAQIIGAHMSYQLTPIDDRRTRLVLKVAAPQSLRLVAPLLSLGDLVMARRQLLNFKHLAEM</sequence>
<accession>A0ABM7IAG3</accession>
<dbReference type="RefSeq" id="WP_138231546.1">
    <property type="nucleotide sequence ID" value="NZ_AP022577.1"/>
</dbReference>
<proteinExistence type="predicted"/>
<reference evidence="1 2" key="1">
    <citation type="journal article" date="2019" name="Emerg. Microbes Infect.">
        <title>Comprehensive subspecies identification of 175 nontuberculous mycobacteria species based on 7547 genomic profiles.</title>
        <authorList>
            <person name="Matsumoto Y."/>
            <person name="Kinjo T."/>
            <person name="Motooka D."/>
            <person name="Nabeya D."/>
            <person name="Jung N."/>
            <person name="Uechi K."/>
            <person name="Horii T."/>
            <person name="Iida T."/>
            <person name="Fujita J."/>
            <person name="Nakamura S."/>
        </authorList>
    </citation>
    <scope>NUCLEOTIDE SEQUENCE [LARGE SCALE GENOMIC DNA]</scope>
    <source>
        <strain evidence="1 2">JCM 15296</strain>
    </source>
</reference>
<dbReference type="Proteomes" id="UP000465609">
    <property type="component" value="Chromosome"/>
</dbReference>
<dbReference type="EMBL" id="AP022577">
    <property type="protein sequence ID" value="BBX83610.1"/>
    <property type="molecule type" value="Genomic_DNA"/>
</dbReference>
<evidence type="ECO:0008006" key="3">
    <source>
        <dbReference type="Google" id="ProtNLM"/>
    </source>
</evidence>
<keyword evidence="2" id="KW-1185">Reference proteome</keyword>
<evidence type="ECO:0000313" key="1">
    <source>
        <dbReference type="EMBL" id="BBX83610.1"/>
    </source>
</evidence>
<protein>
    <recommendedName>
        <fullName evidence="3">Polyketide cyclase</fullName>
    </recommendedName>
</protein>
<gene>
    <name evidence="1" type="ORF">MAUB_14830</name>
</gene>
<evidence type="ECO:0000313" key="2">
    <source>
        <dbReference type="Proteomes" id="UP000465609"/>
    </source>
</evidence>
<name>A0ABM7IAG3_9MYCO</name>
<dbReference type="SUPFAM" id="SSF55961">
    <property type="entry name" value="Bet v1-like"/>
    <property type="match status" value="1"/>
</dbReference>
<organism evidence="1 2">
    <name type="scientific">Mycolicibacterium aubagnense</name>
    <dbReference type="NCBI Taxonomy" id="319707"/>
    <lineage>
        <taxon>Bacteria</taxon>
        <taxon>Bacillati</taxon>
        <taxon>Actinomycetota</taxon>
        <taxon>Actinomycetes</taxon>
        <taxon>Mycobacteriales</taxon>
        <taxon>Mycobacteriaceae</taxon>
        <taxon>Mycolicibacterium</taxon>
    </lineage>
</organism>